<dbReference type="OrthoDB" id="302728at2759"/>
<dbReference type="PANTHER" id="PTHR12246">
    <property type="entry name" value="PALMITOYLTRANSFERASE ZDHHC16"/>
    <property type="match status" value="1"/>
</dbReference>
<evidence type="ECO:0000256" key="6">
    <source>
        <dbReference type="ARBA" id="ARBA00023315"/>
    </source>
</evidence>
<evidence type="ECO:0000256" key="4">
    <source>
        <dbReference type="ARBA" id="ARBA00022989"/>
    </source>
</evidence>
<name>A0A8J2QEU4_9NEOP</name>
<reference evidence="9" key="1">
    <citation type="submission" date="2021-09" db="EMBL/GenBank/DDBJ databases">
        <authorList>
            <person name="Martin H S."/>
        </authorList>
    </citation>
    <scope>NUCLEOTIDE SEQUENCE</scope>
</reference>
<evidence type="ECO:0000313" key="9">
    <source>
        <dbReference type="EMBL" id="CAG9560238.1"/>
    </source>
</evidence>
<feature type="transmembrane region" description="Helical" evidence="7">
    <location>
        <begin position="20"/>
        <end position="42"/>
    </location>
</feature>
<dbReference type="InterPro" id="IPR039859">
    <property type="entry name" value="PFA4/ZDH16/20/ERF2-like"/>
</dbReference>
<comment type="domain">
    <text evidence="7">The DHHC domain is required for palmitoyltransferase activity.</text>
</comment>
<dbReference type="GO" id="GO:0016020">
    <property type="term" value="C:membrane"/>
    <property type="evidence" value="ECO:0007669"/>
    <property type="project" value="UniProtKB-SubCell"/>
</dbReference>
<keyword evidence="6 7" id="KW-0012">Acyltransferase</keyword>
<evidence type="ECO:0000259" key="8">
    <source>
        <dbReference type="Pfam" id="PF01529"/>
    </source>
</evidence>
<feature type="transmembrane region" description="Helical" evidence="7">
    <location>
        <begin position="159"/>
        <end position="180"/>
    </location>
</feature>
<comment type="caution">
    <text evidence="9">The sequence shown here is derived from an EMBL/GenBank/DDBJ whole genome shotgun (WGS) entry which is preliminary data.</text>
</comment>
<comment type="similarity">
    <text evidence="7">Belongs to the DHHC palmitoyltransferase family.</text>
</comment>
<feature type="domain" description="Palmitoyltransferase DHHC" evidence="8">
    <location>
        <begin position="57"/>
        <end position="196"/>
    </location>
</feature>
<evidence type="ECO:0000313" key="10">
    <source>
        <dbReference type="Proteomes" id="UP000789524"/>
    </source>
</evidence>
<evidence type="ECO:0000256" key="3">
    <source>
        <dbReference type="ARBA" id="ARBA00022692"/>
    </source>
</evidence>
<sequence>MVVVRPIIVTTYEFSTTKHAFHIILSMFFFINIVGNMILGIFTDTTIKMGSRPYKCEEFCESCQMYRPAKAWHCRKCNACILKRDHHCFFFSRCIGLRNQRYYVAYLTYIFISMVYSTYFNFYYVVSKYDEYEIYVSVCRIVNPFLRYLIPEPMGMKDLYVFFLFLNIGLVIWSGGLFVFHARNVLKGETSHEYKENTRSTFKNNWSAMKRNFINVFGEKWYFALVWPLAHSPLPETAED</sequence>
<keyword evidence="5 7" id="KW-0472">Membrane</keyword>
<accession>A0A8J2QEU4</accession>
<dbReference type="EMBL" id="CAKASE010000045">
    <property type="protein sequence ID" value="CAG9560238.1"/>
    <property type="molecule type" value="Genomic_DNA"/>
</dbReference>
<comment type="subcellular location">
    <subcellularLocation>
        <location evidence="1">Membrane</location>
        <topology evidence="1">Multi-pass membrane protein</topology>
    </subcellularLocation>
</comment>
<dbReference type="GO" id="GO:0019706">
    <property type="term" value="F:protein-cysteine S-palmitoyltransferase activity"/>
    <property type="evidence" value="ECO:0007669"/>
    <property type="project" value="UniProtKB-EC"/>
</dbReference>
<proteinExistence type="inferred from homology"/>
<keyword evidence="4 7" id="KW-1133">Transmembrane helix</keyword>
<comment type="catalytic activity">
    <reaction evidence="7">
        <text>L-cysteinyl-[protein] + hexadecanoyl-CoA = S-hexadecanoyl-L-cysteinyl-[protein] + CoA</text>
        <dbReference type="Rhea" id="RHEA:36683"/>
        <dbReference type="Rhea" id="RHEA-COMP:10131"/>
        <dbReference type="Rhea" id="RHEA-COMP:11032"/>
        <dbReference type="ChEBI" id="CHEBI:29950"/>
        <dbReference type="ChEBI" id="CHEBI:57287"/>
        <dbReference type="ChEBI" id="CHEBI:57379"/>
        <dbReference type="ChEBI" id="CHEBI:74151"/>
        <dbReference type="EC" id="2.3.1.225"/>
    </reaction>
</comment>
<organism evidence="9 10">
    <name type="scientific">Danaus chrysippus</name>
    <name type="common">African queen</name>
    <dbReference type="NCBI Taxonomy" id="151541"/>
    <lineage>
        <taxon>Eukaryota</taxon>
        <taxon>Metazoa</taxon>
        <taxon>Ecdysozoa</taxon>
        <taxon>Arthropoda</taxon>
        <taxon>Hexapoda</taxon>
        <taxon>Insecta</taxon>
        <taxon>Pterygota</taxon>
        <taxon>Neoptera</taxon>
        <taxon>Endopterygota</taxon>
        <taxon>Lepidoptera</taxon>
        <taxon>Glossata</taxon>
        <taxon>Ditrysia</taxon>
        <taxon>Papilionoidea</taxon>
        <taxon>Nymphalidae</taxon>
        <taxon>Danainae</taxon>
        <taxon>Danaini</taxon>
        <taxon>Danaina</taxon>
        <taxon>Danaus</taxon>
        <taxon>Anosia</taxon>
    </lineage>
</organism>
<dbReference type="Pfam" id="PF01529">
    <property type="entry name" value="DHHC"/>
    <property type="match status" value="1"/>
</dbReference>
<evidence type="ECO:0000256" key="2">
    <source>
        <dbReference type="ARBA" id="ARBA00022679"/>
    </source>
</evidence>
<keyword evidence="2 7" id="KW-0808">Transferase</keyword>
<dbReference type="EC" id="2.3.1.225" evidence="7"/>
<feature type="transmembrane region" description="Helical" evidence="7">
    <location>
        <begin position="103"/>
        <end position="126"/>
    </location>
</feature>
<evidence type="ECO:0000256" key="7">
    <source>
        <dbReference type="RuleBase" id="RU079119"/>
    </source>
</evidence>
<keyword evidence="10" id="KW-1185">Reference proteome</keyword>
<protein>
    <recommendedName>
        <fullName evidence="7">Palmitoyltransferase</fullName>
        <ecNumber evidence="7">2.3.1.225</ecNumber>
    </recommendedName>
</protein>
<dbReference type="AlphaFoldDB" id="A0A8J2QEU4"/>
<dbReference type="Proteomes" id="UP000789524">
    <property type="component" value="Unassembled WGS sequence"/>
</dbReference>
<evidence type="ECO:0000256" key="1">
    <source>
        <dbReference type="ARBA" id="ARBA00004141"/>
    </source>
</evidence>
<dbReference type="PROSITE" id="PS50216">
    <property type="entry name" value="DHHC"/>
    <property type="match status" value="1"/>
</dbReference>
<keyword evidence="3 7" id="KW-0812">Transmembrane</keyword>
<gene>
    <name evidence="9" type="ORF">DCHRY22_LOCUS1948</name>
</gene>
<evidence type="ECO:0000256" key="5">
    <source>
        <dbReference type="ARBA" id="ARBA00023136"/>
    </source>
</evidence>
<dbReference type="InterPro" id="IPR001594">
    <property type="entry name" value="Palmitoyltrfase_DHHC"/>
</dbReference>